<keyword evidence="2 4" id="KW-0238">DNA-binding</keyword>
<keyword evidence="1" id="KW-0805">Transcription regulation</keyword>
<comment type="caution">
    <text evidence="6">The sequence shown here is derived from an EMBL/GenBank/DDBJ whole genome shotgun (WGS) entry which is preliminary data.</text>
</comment>
<dbReference type="RefSeq" id="WP_064281386.1">
    <property type="nucleotide sequence ID" value="NZ_LWCS01000018.1"/>
</dbReference>
<evidence type="ECO:0000256" key="3">
    <source>
        <dbReference type="ARBA" id="ARBA00023163"/>
    </source>
</evidence>
<evidence type="ECO:0000256" key="2">
    <source>
        <dbReference type="ARBA" id="ARBA00023125"/>
    </source>
</evidence>
<dbReference type="InterPro" id="IPR050109">
    <property type="entry name" value="HTH-type_TetR-like_transc_reg"/>
</dbReference>
<evidence type="ECO:0000256" key="4">
    <source>
        <dbReference type="PROSITE-ProRule" id="PRU00335"/>
    </source>
</evidence>
<dbReference type="PROSITE" id="PS50977">
    <property type="entry name" value="HTH_TETR_2"/>
    <property type="match status" value="1"/>
</dbReference>
<dbReference type="Gene3D" id="1.10.357.10">
    <property type="entry name" value="Tetracycline Repressor, domain 2"/>
    <property type="match status" value="1"/>
</dbReference>
<dbReference type="GO" id="GO:0003700">
    <property type="term" value="F:DNA-binding transcription factor activity"/>
    <property type="evidence" value="ECO:0007669"/>
    <property type="project" value="TreeGrafter"/>
</dbReference>
<dbReference type="SUPFAM" id="SSF46689">
    <property type="entry name" value="Homeodomain-like"/>
    <property type="match status" value="1"/>
</dbReference>
<proteinExistence type="predicted"/>
<name>A0A178LYQ3_MYCIR</name>
<dbReference type="OrthoDB" id="2356263at2"/>
<dbReference type="eggNOG" id="COG1309">
    <property type="taxonomic scope" value="Bacteria"/>
</dbReference>
<reference evidence="6 7" key="1">
    <citation type="submission" date="2016-04" db="EMBL/GenBank/DDBJ databases">
        <title>Draft Genome Sequences of Staphylococcus capitis Strain H36, S. capitis Strain H65, S. cohnii Strain H62, S. hominis Strain H69, Mycobacterium iranicum Strain H39, Plantibacter sp. Strain H53, Pseudomonas oryzihabitans Strain H72, and Microbacterium sp. Strain H83, isolated from residential settings.</title>
        <authorList>
            <person name="Lymperopoulou D."/>
            <person name="Adams R.I."/>
            <person name="Lindow S."/>
            <person name="Coil D.A."/>
            <person name="Jospin G."/>
            <person name="Eisen J.A."/>
        </authorList>
    </citation>
    <scope>NUCLEOTIDE SEQUENCE [LARGE SCALE GENOMIC DNA]</scope>
    <source>
        <strain evidence="6 7">H39</strain>
    </source>
</reference>
<dbReference type="EMBL" id="LWCS01000018">
    <property type="protein sequence ID" value="OAN39303.1"/>
    <property type="molecule type" value="Genomic_DNA"/>
</dbReference>
<dbReference type="PANTHER" id="PTHR30055:SF234">
    <property type="entry name" value="HTH-TYPE TRANSCRIPTIONAL REGULATOR BETI"/>
    <property type="match status" value="1"/>
</dbReference>
<dbReference type="InterPro" id="IPR009057">
    <property type="entry name" value="Homeodomain-like_sf"/>
</dbReference>
<gene>
    <name evidence="6" type="ORF">A4X20_18330</name>
</gene>
<dbReference type="GO" id="GO:0000976">
    <property type="term" value="F:transcription cis-regulatory region binding"/>
    <property type="evidence" value="ECO:0007669"/>
    <property type="project" value="TreeGrafter"/>
</dbReference>
<organism evidence="6 7">
    <name type="scientific">Mycolicibacterium iranicum</name>
    <name type="common">Mycobacterium iranicum</name>
    <dbReference type="NCBI Taxonomy" id="912594"/>
    <lineage>
        <taxon>Bacteria</taxon>
        <taxon>Bacillati</taxon>
        <taxon>Actinomycetota</taxon>
        <taxon>Actinomycetes</taxon>
        <taxon>Mycobacteriales</taxon>
        <taxon>Mycobacteriaceae</taxon>
        <taxon>Mycolicibacterium</taxon>
    </lineage>
</organism>
<evidence type="ECO:0000313" key="7">
    <source>
        <dbReference type="Proteomes" id="UP000078396"/>
    </source>
</evidence>
<protein>
    <submittedName>
        <fullName evidence="6">TetR family transcriptional regulator</fullName>
    </submittedName>
</protein>
<sequence>MNAPRRPPTGAQPRAERTRAAVIDETVRCILDDGFAPPSVRRITDRAGVTWGVVQYHFGDLDGLLMAVVDTGFGELLATLQALESETAQLDRRERVAFVVNAVWQAFSSPTSRAAIEILISTRGARTEAVNAHLVDLMAQLTAFGRQLGEGLSAPHATRVGTLIWNTLRGIVAAQMMWHEPMDSSRDLQTLIDVVSAYIELRT</sequence>
<evidence type="ECO:0000313" key="6">
    <source>
        <dbReference type="EMBL" id="OAN39303.1"/>
    </source>
</evidence>
<keyword evidence="3" id="KW-0804">Transcription</keyword>
<dbReference type="Proteomes" id="UP000078396">
    <property type="component" value="Unassembled WGS sequence"/>
</dbReference>
<evidence type="ECO:0000259" key="5">
    <source>
        <dbReference type="PROSITE" id="PS50977"/>
    </source>
</evidence>
<dbReference type="PANTHER" id="PTHR30055">
    <property type="entry name" value="HTH-TYPE TRANSCRIPTIONAL REGULATOR RUTR"/>
    <property type="match status" value="1"/>
</dbReference>
<accession>A0A178LYQ3</accession>
<evidence type="ECO:0000256" key="1">
    <source>
        <dbReference type="ARBA" id="ARBA00023015"/>
    </source>
</evidence>
<dbReference type="STRING" id="912594.AWC12_00950"/>
<feature type="domain" description="HTH tetR-type" evidence="5">
    <location>
        <begin position="16"/>
        <end position="76"/>
    </location>
</feature>
<dbReference type="InterPro" id="IPR001647">
    <property type="entry name" value="HTH_TetR"/>
</dbReference>
<dbReference type="AlphaFoldDB" id="A0A178LYQ3"/>
<feature type="DNA-binding region" description="H-T-H motif" evidence="4">
    <location>
        <begin position="39"/>
        <end position="58"/>
    </location>
</feature>